<keyword evidence="6" id="KW-0269">Exonuclease</keyword>
<proteinExistence type="predicted"/>
<evidence type="ECO:0000313" key="19">
    <source>
        <dbReference type="Proteomes" id="UP001167831"/>
    </source>
</evidence>
<dbReference type="GO" id="GO:0005524">
    <property type="term" value="F:ATP binding"/>
    <property type="evidence" value="ECO:0007669"/>
    <property type="project" value="UniProtKB-UniRule"/>
</dbReference>
<dbReference type="Gene3D" id="3.40.50.300">
    <property type="entry name" value="P-loop containing nucleotide triphosphate hydrolases"/>
    <property type="match status" value="4"/>
</dbReference>
<dbReference type="PANTHER" id="PTHR11070:SF67">
    <property type="entry name" value="DNA 3'-5' HELICASE"/>
    <property type="match status" value="1"/>
</dbReference>
<dbReference type="InterPro" id="IPR014017">
    <property type="entry name" value="DNA_helicase_UvrD-like_C"/>
</dbReference>
<dbReference type="InterPro" id="IPR027417">
    <property type="entry name" value="P-loop_NTPase"/>
</dbReference>
<evidence type="ECO:0000256" key="3">
    <source>
        <dbReference type="ARBA" id="ARBA00022763"/>
    </source>
</evidence>
<evidence type="ECO:0000256" key="13">
    <source>
        <dbReference type="ARBA" id="ARBA00048988"/>
    </source>
</evidence>
<evidence type="ECO:0000256" key="10">
    <source>
        <dbReference type="ARBA" id="ARBA00023235"/>
    </source>
</evidence>
<name>A0AAW7JWS2_9BACT</name>
<reference evidence="18" key="1">
    <citation type="submission" date="2023-06" db="EMBL/GenBank/DDBJ databases">
        <authorList>
            <person name="Zeman M."/>
            <person name="Kubasova T."/>
            <person name="Jahodarova E."/>
            <person name="Nykrynova M."/>
            <person name="Rychlik I."/>
        </authorList>
    </citation>
    <scope>NUCLEOTIDE SEQUENCE</scope>
    <source>
        <strain evidence="18">ET15</strain>
        <strain evidence="17">ET37</strain>
    </source>
</reference>
<evidence type="ECO:0000313" key="20">
    <source>
        <dbReference type="Proteomes" id="UP001168478"/>
    </source>
</evidence>
<evidence type="ECO:0000256" key="9">
    <source>
        <dbReference type="ARBA" id="ARBA00023204"/>
    </source>
</evidence>
<dbReference type="PROSITE" id="PS51198">
    <property type="entry name" value="UVRD_HELICASE_ATP_BIND"/>
    <property type="match status" value="1"/>
</dbReference>
<keyword evidence="19" id="KW-1185">Reference proteome</keyword>
<comment type="catalytic activity">
    <reaction evidence="11">
        <text>Couples ATP hydrolysis with the unwinding of duplex DNA by translocating in the 3'-5' direction.</text>
        <dbReference type="EC" id="5.6.2.4"/>
    </reaction>
</comment>
<dbReference type="PROSITE" id="PS51217">
    <property type="entry name" value="UVRD_HELICASE_CTER"/>
    <property type="match status" value="1"/>
</dbReference>
<evidence type="ECO:0000259" key="15">
    <source>
        <dbReference type="PROSITE" id="PS51198"/>
    </source>
</evidence>
<evidence type="ECO:0000256" key="11">
    <source>
        <dbReference type="ARBA" id="ARBA00034617"/>
    </source>
</evidence>
<feature type="binding site" evidence="14">
    <location>
        <begin position="16"/>
        <end position="23"/>
    </location>
    <ligand>
        <name>ATP</name>
        <dbReference type="ChEBI" id="CHEBI:30616"/>
    </ligand>
</feature>
<keyword evidence="9" id="KW-0234">DNA repair</keyword>
<evidence type="ECO:0000256" key="12">
    <source>
        <dbReference type="ARBA" id="ARBA00034808"/>
    </source>
</evidence>
<keyword evidence="10" id="KW-0413">Isomerase</keyword>
<keyword evidence="2 14" id="KW-0547">Nucleotide-binding</keyword>
<sequence length="1082" mass="125887">MTYNPTDKHSLTVYKASAGSGKTYTLSIEYIKLLIIQPQCYRKILAVTFTNKATEEMKVRILSQLYGIWKLLPDSRNYIERITKDLDISESIASKQAGIALHNIIHDYSYFRIETIDSFFQGVLNNLARELDLTANLRVELNDYQIEQYAVDKLIEELHKKDELLKWILSYVKENIEDNKNWNVIGKIKKFGENIFRDYYKANSSRLNEVLQDKEKLHRFIDSLKTIRLRMKNAMKEQCERFNSIMSSSGIEINDLAYGKSGACGYFIKLSESQFDGSILTKRVQSVIDSPDKWLKKGGKDKSRQSLLENVVNNKLWPLLVETERLRSDLWKPYKSAELTLQHINQLRLLNSIENKVKELNADVNRFLLSDTQFLLHSLINDSDSPFIFEKIGTQLEYVMIDEFQDTSTIQWSNFKILLEECMSRSSEGNLIVGDVKQSIYRWRSGDWRLLNNIESQFTDAERRMSIKTLDTNYRSSRRIIEFNNIFFNTAAKIEYDNQYNESADDRLARQLAWAYSDVAQKIPEKTKDEGFVDVELLPREDYQEKTLLRIKEIIDDLISKDVPQNRIAIIVRSNINAQLIAEYFSQNAGYIKIVSEDAFKIESSVAVNIIINAMRLLVNPDNDIAKAYLVKAYRNKIQHKEITDDAYAGTHMSDEESLPADFVDQRTHLLTKSLYDIVEHIFISFRLHELNEESAYICTFYDLLRNFIKDNTPDLDAFIEEWENSIHDKTIQANEIDGVRLITIHKSKGLEFDNVIIPFCDWKVNDSGTIWCYPQEAPFNTLPVIPIDYSPKQMKGTIYENDYLNEYLQNTVDNLNLLYVAFTRASDNLFVIGKRNSPQLRSFIIEKSLAAVAEHLPDSSYECDDDSSSPITFHYGNTCIPKRNDVRESSRNVFMQPVLQTETDIDTYICKAEFRQSNKSRDFIEGDDDDSRKRYIRLGSVLHKLFSTINTADDIDNALLRMEYEGVTYDCGMTVDEIRKLLTQRLSSPQVAEWFSGRWKLFNECTILSYDEEKQATVSHRPDRVMTDGKQMIIVDFKFGNPKPEYNRQVREYIALVSQMGYKNVKGYLWFVYSNKIVEVK</sequence>
<dbReference type="GO" id="GO:0003677">
    <property type="term" value="F:DNA binding"/>
    <property type="evidence" value="ECO:0007669"/>
    <property type="project" value="UniProtKB-KW"/>
</dbReference>
<evidence type="ECO:0000256" key="6">
    <source>
        <dbReference type="ARBA" id="ARBA00022839"/>
    </source>
</evidence>
<dbReference type="Gene3D" id="3.90.320.10">
    <property type="match status" value="1"/>
</dbReference>
<dbReference type="GO" id="GO:0000725">
    <property type="term" value="P:recombinational repair"/>
    <property type="evidence" value="ECO:0007669"/>
    <property type="project" value="TreeGrafter"/>
</dbReference>
<evidence type="ECO:0000313" key="18">
    <source>
        <dbReference type="EMBL" id="MDN0025436.1"/>
    </source>
</evidence>
<dbReference type="Proteomes" id="UP001167831">
    <property type="component" value="Unassembled WGS sequence"/>
</dbReference>
<accession>A0AAW7JWS2</accession>
<dbReference type="EMBL" id="JAUEIE010000004">
    <property type="protein sequence ID" value="MDN0022567.1"/>
    <property type="molecule type" value="Genomic_DNA"/>
</dbReference>
<keyword evidence="1" id="KW-0540">Nuclease</keyword>
<dbReference type="GO" id="GO:0043138">
    <property type="term" value="F:3'-5' DNA helicase activity"/>
    <property type="evidence" value="ECO:0007669"/>
    <property type="project" value="UniProtKB-EC"/>
</dbReference>
<dbReference type="PANTHER" id="PTHR11070">
    <property type="entry name" value="UVRD / RECB / PCRA DNA HELICASE FAMILY MEMBER"/>
    <property type="match status" value="1"/>
</dbReference>
<dbReference type="SUPFAM" id="SSF52540">
    <property type="entry name" value="P-loop containing nucleoside triphosphate hydrolases"/>
    <property type="match status" value="1"/>
</dbReference>
<comment type="caution">
    <text evidence="18">The sequence shown here is derived from an EMBL/GenBank/DDBJ whole genome shotgun (WGS) entry which is preliminary data.</text>
</comment>
<dbReference type="InterPro" id="IPR014016">
    <property type="entry name" value="UvrD-like_ATP-bd"/>
</dbReference>
<organism evidence="18 20">
    <name type="scientific">Leyella lascolaii</name>
    <dbReference type="NCBI Taxonomy" id="1776379"/>
    <lineage>
        <taxon>Bacteria</taxon>
        <taxon>Pseudomonadati</taxon>
        <taxon>Bacteroidota</taxon>
        <taxon>Bacteroidia</taxon>
        <taxon>Bacteroidales</taxon>
        <taxon>Prevotellaceae</taxon>
        <taxon>Leyella</taxon>
    </lineage>
</organism>
<evidence type="ECO:0000259" key="16">
    <source>
        <dbReference type="PROSITE" id="PS51217"/>
    </source>
</evidence>
<protein>
    <recommendedName>
        <fullName evidence="12">DNA 3'-5' helicase</fullName>
        <ecNumber evidence="12">5.6.2.4</ecNumber>
    </recommendedName>
</protein>
<feature type="domain" description="UvrD-like helicase ATP-binding" evidence="15">
    <location>
        <begin position="1"/>
        <end position="477"/>
    </location>
</feature>
<dbReference type="InterPro" id="IPR011604">
    <property type="entry name" value="PDDEXK-like_dom_sf"/>
</dbReference>
<gene>
    <name evidence="17" type="ORF">QVN81_05940</name>
    <name evidence="18" type="ORF">QVN84_07885</name>
</gene>
<evidence type="ECO:0000256" key="1">
    <source>
        <dbReference type="ARBA" id="ARBA00022722"/>
    </source>
</evidence>
<dbReference type="RefSeq" id="WP_289825062.1">
    <property type="nucleotide sequence ID" value="NZ_JAUEIE010000004.1"/>
</dbReference>
<comment type="catalytic activity">
    <reaction evidence="13">
        <text>ATP + H2O = ADP + phosphate + H(+)</text>
        <dbReference type="Rhea" id="RHEA:13065"/>
        <dbReference type="ChEBI" id="CHEBI:15377"/>
        <dbReference type="ChEBI" id="CHEBI:15378"/>
        <dbReference type="ChEBI" id="CHEBI:30616"/>
        <dbReference type="ChEBI" id="CHEBI:43474"/>
        <dbReference type="ChEBI" id="CHEBI:456216"/>
        <dbReference type="EC" id="5.6.2.4"/>
    </reaction>
</comment>
<feature type="domain" description="UvrD-like helicase C-terminal" evidence="16">
    <location>
        <begin position="491"/>
        <end position="750"/>
    </location>
</feature>
<evidence type="ECO:0000313" key="17">
    <source>
        <dbReference type="EMBL" id="MDN0022567.1"/>
    </source>
</evidence>
<dbReference type="AlphaFoldDB" id="A0AAW7JWS2"/>
<dbReference type="GO" id="GO:0005829">
    <property type="term" value="C:cytosol"/>
    <property type="evidence" value="ECO:0007669"/>
    <property type="project" value="TreeGrafter"/>
</dbReference>
<evidence type="ECO:0000256" key="2">
    <source>
        <dbReference type="ARBA" id="ARBA00022741"/>
    </source>
</evidence>
<dbReference type="Pfam" id="PF00580">
    <property type="entry name" value="UvrD-helicase"/>
    <property type="match status" value="1"/>
</dbReference>
<keyword evidence="3" id="KW-0227">DNA damage</keyword>
<dbReference type="InterPro" id="IPR000212">
    <property type="entry name" value="DNA_helicase_UvrD/REP"/>
</dbReference>
<evidence type="ECO:0000256" key="5">
    <source>
        <dbReference type="ARBA" id="ARBA00022806"/>
    </source>
</evidence>
<dbReference type="Pfam" id="PF13361">
    <property type="entry name" value="UvrD_C"/>
    <property type="match status" value="2"/>
</dbReference>
<dbReference type="GO" id="GO:0004527">
    <property type="term" value="F:exonuclease activity"/>
    <property type="evidence" value="ECO:0007669"/>
    <property type="project" value="UniProtKB-KW"/>
</dbReference>
<evidence type="ECO:0000256" key="4">
    <source>
        <dbReference type="ARBA" id="ARBA00022801"/>
    </source>
</evidence>
<evidence type="ECO:0000256" key="7">
    <source>
        <dbReference type="ARBA" id="ARBA00022840"/>
    </source>
</evidence>
<keyword evidence="7 14" id="KW-0067">ATP-binding</keyword>
<keyword evidence="4 14" id="KW-0378">Hydrolase</keyword>
<evidence type="ECO:0000256" key="14">
    <source>
        <dbReference type="PROSITE-ProRule" id="PRU00560"/>
    </source>
</evidence>
<keyword evidence="8" id="KW-0238">DNA-binding</keyword>
<dbReference type="Proteomes" id="UP001168478">
    <property type="component" value="Unassembled WGS sequence"/>
</dbReference>
<dbReference type="EC" id="5.6.2.4" evidence="12"/>
<reference evidence="18" key="2">
    <citation type="submission" date="2023-08" db="EMBL/GenBank/DDBJ databases">
        <title>Identification and characterization of horizontal gene transfer across gut microbiota members of farm animals based on homology search.</title>
        <authorList>
            <person name="Schwarzerova J."/>
            <person name="Nykrynova M."/>
            <person name="Jureckova K."/>
            <person name="Cejkova D."/>
            <person name="Rychlik I."/>
        </authorList>
    </citation>
    <scope>NUCLEOTIDE SEQUENCE</scope>
    <source>
        <strain evidence="18">ET15</strain>
        <strain evidence="17">ET37</strain>
    </source>
</reference>
<dbReference type="EMBL" id="JAUEIF010000006">
    <property type="protein sequence ID" value="MDN0025436.1"/>
    <property type="molecule type" value="Genomic_DNA"/>
</dbReference>
<keyword evidence="5 14" id="KW-0347">Helicase</keyword>
<evidence type="ECO:0000256" key="8">
    <source>
        <dbReference type="ARBA" id="ARBA00023125"/>
    </source>
</evidence>